<dbReference type="EMBL" id="JARRAG010000001">
    <property type="protein sequence ID" value="MDG3002466.1"/>
    <property type="molecule type" value="Genomic_DNA"/>
</dbReference>
<proteinExistence type="predicted"/>
<dbReference type="RefSeq" id="WP_277858830.1">
    <property type="nucleotide sequence ID" value="NZ_JARRAG010000001.1"/>
</dbReference>
<keyword evidence="2" id="KW-1185">Reference proteome</keyword>
<reference evidence="1 2" key="1">
    <citation type="submission" date="2023-03" db="EMBL/GenBank/DDBJ databases">
        <title>Paludisphaera mucosa sp. nov. a novel planctomycete from northern fen.</title>
        <authorList>
            <person name="Ivanova A."/>
        </authorList>
    </citation>
    <scope>NUCLEOTIDE SEQUENCE [LARGE SCALE GENOMIC DNA]</scope>
    <source>
        <strain evidence="1 2">Pla2</strain>
    </source>
</reference>
<organism evidence="1 2">
    <name type="scientific">Paludisphaera mucosa</name>
    <dbReference type="NCBI Taxonomy" id="3030827"/>
    <lineage>
        <taxon>Bacteria</taxon>
        <taxon>Pseudomonadati</taxon>
        <taxon>Planctomycetota</taxon>
        <taxon>Planctomycetia</taxon>
        <taxon>Isosphaerales</taxon>
        <taxon>Isosphaeraceae</taxon>
        <taxon>Paludisphaera</taxon>
    </lineage>
</organism>
<dbReference type="SUPFAM" id="SSF50939">
    <property type="entry name" value="Sialidases"/>
    <property type="match status" value="1"/>
</dbReference>
<dbReference type="Proteomes" id="UP001216907">
    <property type="component" value="Unassembled WGS sequence"/>
</dbReference>
<comment type="caution">
    <text evidence="1">The sequence shown here is derived from an EMBL/GenBank/DDBJ whole genome shotgun (WGS) entry which is preliminary data.</text>
</comment>
<dbReference type="InterPro" id="IPR023296">
    <property type="entry name" value="Glyco_hydro_beta-prop_sf"/>
</dbReference>
<dbReference type="InterPro" id="IPR036278">
    <property type="entry name" value="Sialidase_sf"/>
</dbReference>
<accession>A0ABT6F4G0</accession>
<dbReference type="SUPFAM" id="SSF75005">
    <property type="entry name" value="Arabinanase/levansucrase/invertase"/>
    <property type="match status" value="1"/>
</dbReference>
<protein>
    <submittedName>
        <fullName evidence="1">Uncharacterized protein</fullName>
    </submittedName>
</protein>
<gene>
    <name evidence="1" type="ORF">PZE19_01590</name>
</gene>
<sequence>MLHALVLLLPLAVAADPIDVGGRKQLFIDDRFLAERERVELHANPPQKLGLLRDEKGVPFMGHVGRVIEDGGKVRLYLGHEDSEVLESDDGLQFRRTGARLPGGLFPTIFVDPHEADPARRYKLFHVEFSPPFDPAKHGVFASYSADGLNFTRVGQVLPLFTDNPPLVHWDERIGKYLIYTRALAYDSENQRRIGRIETDDVLKPWPHRKGRADRMFSSTDNLDVVYMADEEDDPHSDVYYNSTAIYPEAQDVYLMFPTHFRHFSPERNPFIRPPTPGRWEDFGMLEVQLAVSRDGVKWERPGRDPYVPGGLADEWDRWYAVMGPGVARRGNYLYQYYNASGRLHDSAFLRAEYEKTAKQLGGVGVVRQRLDGFVSADADHRGGRLRTPAVVFRGDRLRLNIDAGAMGTAFVELQDAEGRPIPGFTLADCEEIGGNFLDQAVYWKGNPDVSSLAGRPVRIHVKMKRAKLYSFQFTQG</sequence>
<evidence type="ECO:0000313" key="1">
    <source>
        <dbReference type="EMBL" id="MDG3002466.1"/>
    </source>
</evidence>
<name>A0ABT6F4G0_9BACT</name>
<dbReference type="Gene3D" id="2.115.10.20">
    <property type="entry name" value="Glycosyl hydrolase domain, family 43"/>
    <property type="match status" value="1"/>
</dbReference>
<evidence type="ECO:0000313" key="2">
    <source>
        <dbReference type="Proteomes" id="UP001216907"/>
    </source>
</evidence>